<gene>
    <name evidence="2" type="ORF">NIES806_38570</name>
</gene>
<keyword evidence="3" id="KW-1185">Reference proteome</keyword>
<dbReference type="AlphaFoldDB" id="A0A1Z4V7W9"/>
<proteinExistence type="predicted"/>
<evidence type="ECO:0000313" key="3">
    <source>
        <dbReference type="Proteomes" id="UP000218702"/>
    </source>
</evidence>
<sequence length="44" mass="5157">MTYRDPEIEIELLRLKSELNISGKNNSQRNSQSQCLDDVITEKF</sequence>
<evidence type="ECO:0000256" key="1">
    <source>
        <dbReference type="SAM" id="MobiDB-lite"/>
    </source>
</evidence>
<dbReference type="KEGG" id="dcm:NIES806_38570"/>
<name>A0A1Z4V7W9_9CYAN</name>
<protein>
    <submittedName>
        <fullName evidence="2">Uncharacterized protein</fullName>
    </submittedName>
</protein>
<dbReference type="RefSeq" id="WP_269076483.1">
    <property type="nucleotide sequence ID" value="NZ_AP018316.1"/>
</dbReference>
<dbReference type="Proteomes" id="UP000218702">
    <property type="component" value="Chromosome"/>
</dbReference>
<feature type="region of interest" description="Disordered" evidence="1">
    <location>
        <begin position="23"/>
        <end position="44"/>
    </location>
</feature>
<feature type="compositionally biased region" description="Polar residues" evidence="1">
    <location>
        <begin position="23"/>
        <end position="35"/>
    </location>
</feature>
<evidence type="ECO:0000313" key="2">
    <source>
        <dbReference type="EMBL" id="BAZ87627.1"/>
    </source>
</evidence>
<reference evidence="2 3" key="1">
    <citation type="submission" date="2017-06" db="EMBL/GenBank/DDBJ databases">
        <title>Genome sequencing of cyanobaciteial culture collection at National Institute for Environmental Studies (NIES).</title>
        <authorList>
            <person name="Hirose Y."/>
            <person name="Shimura Y."/>
            <person name="Fujisawa T."/>
            <person name="Nakamura Y."/>
            <person name="Kawachi M."/>
        </authorList>
    </citation>
    <scope>NUCLEOTIDE SEQUENCE [LARGE SCALE GENOMIC DNA]</scope>
    <source>
        <strain evidence="2 3">NIES-806</strain>
    </source>
</reference>
<accession>A0A1Z4V7W9</accession>
<dbReference type="EMBL" id="AP018316">
    <property type="protein sequence ID" value="BAZ87627.1"/>
    <property type="molecule type" value="Genomic_DNA"/>
</dbReference>
<organism evidence="2 3">
    <name type="scientific">Dolichospermum compactum NIES-806</name>
    <dbReference type="NCBI Taxonomy" id="1973481"/>
    <lineage>
        <taxon>Bacteria</taxon>
        <taxon>Bacillati</taxon>
        <taxon>Cyanobacteriota</taxon>
        <taxon>Cyanophyceae</taxon>
        <taxon>Nostocales</taxon>
        <taxon>Aphanizomenonaceae</taxon>
        <taxon>Dolichospermum</taxon>
        <taxon>Dolichospermum compactum</taxon>
    </lineage>
</organism>